<comment type="caution">
    <text evidence="5">The sequence shown here is derived from an EMBL/GenBank/DDBJ whole genome shotgun (WGS) entry which is preliminary data.</text>
</comment>
<dbReference type="RefSeq" id="WP_366233298.1">
    <property type="nucleotide sequence ID" value="NZ_JBFBMH010000027.1"/>
</dbReference>
<dbReference type="Pfam" id="PF12833">
    <property type="entry name" value="HTH_18"/>
    <property type="match status" value="1"/>
</dbReference>
<accession>A0ABV3LK62</accession>
<organism evidence="5 6">
    <name type="scientific">Microbacterium profundi</name>
    <dbReference type="NCBI Taxonomy" id="450380"/>
    <lineage>
        <taxon>Bacteria</taxon>
        <taxon>Bacillati</taxon>
        <taxon>Actinomycetota</taxon>
        <taxon>Actinomycetes</taxon>
        <taxon>Micrococcales</taxon>
        <taxon>Microbacteriaceae</taxon>
        <taxon>Microbacterium</taxon>
    </lineage>
</organism>
<name>A0ABV3LK62_9MICO</name>
<dbReference type="InterPro" id="IPR050204">
    <property type="entry name" value="AraC_XylS_family_regulators"/>
</dbReference>
<dbReference type="SUPFAM" id="SSF46689">
    <property type="entry name" value="Homeodomain-like"/>
    <property type="match status" value="2"/>
</dbReference>
<evidence type="ECO:0000259" key="4">
    <source>
        <dbReference type="PROSITE" id="PS01124"/>
    </source>
</evidence>
<reference evidence="5 6" key="1">
    <citation type="submission" date="2024-06" db="EMBL/GenBank/DDBJ databases">
        <title>The Natural Products Discovery Center: Release of the First 8490 Sequenced Strains for Exploring Actinobacteria Biosynthetic Diversity.</title>
        <authorList>
            <person name="Kalkreuter E."/>
            <person name="Kautsar S.A."/>
            <person name="Yang D."/>
            <person name="Bader C.D."/>
            <person name="Teijaro C.N."/>
            <person name="Fluegel L."/>
            <person name="Davis C.M."/>
            <person name="Simpson J.R."/>
            <person name="Lauterbach L."/>
            <person name="Steele A.D."/>
            <person name="Gui C."/>
            <person name="Meng S."/>
            <person name="Li G."/>
            <person name="Viehrig K."/>
            <person name="Ye F."/>
            <person name="Su P."/>
            <person name="Kiefer A.F."/>
            <person name="Nichols A."/>
            <person name="Cepeda A.J."/>
            <person name="Yan W."/>
            <person name="Fan B."/>
            <person name="Jiang Y."/>
            <person name="Adhikari A."/>
            <person name="Zheng C.-J."/>
            <person name="Schuster L."/>
            <person name="Cowan T.M."/>
            <person name="Smanski M.J."/>
            <person name="Chevrette M.G."/>
            <person name="De Carvalho L.P.S."/>
            <person name="Shen B."/>
        </authorList>
    </citation>
    <scope>NUCLEOTIDE SEQUENCE [LARGE SCALE GENOMIC DNA]</scope>
    <source>
        <strain evidence="5 6">NPDC077434</strain>
    </source>
</reference>
<dbReference type="PANTHER" id="PTHR46796">
    <property type="entry name" value="HTH-TYPE TRANSCRIPTIONAL ACTIVATOR RHAS-RELATED"/>
    <property type="match status" value="1"/>
</dbReference>
<evidence type="ECO:0000313" key="6">
    <source>
        <dbReference type="Proteomes" id="UP001553715"/>
    </source>
</evidence>
<keyword evidence="1" id="KW-0805">Transcription regulation</keyword>
<dbReference type="PANTHER" id="PTHR46796:SF7">
    <property type="entry name" value="ARAC FAMILY TRANSCRIPTIONAL REGULATOR"/>
    <property type="match status" value="1"/>
</dbReference>
<evidence type="ECO:0000313" key="5">
    <source>
        <dbReference type="EMBL" id="MEW1976305.1"/>
    </source>
</evidence>
<keyword evidence="2" id="KW-0238">DNA-binding</keyword>
<protein>
    <submittedName>
        <fullName evidence="5">AraC family transcriptional regulator</fullName>
    </submittedName>
</protein>
<dbReference type="SMART" id="SM00342">
    <property type="entry name" value="HTH_ARAC"/>
    <property type="match status" value="1"/>
</dbReference>
<dbReference type="Gene3D" id="1.10.10.60">
    <property type="entry name" value="Homeodomain-like"/>
    <property type="match status" value="1"/>
</dbReference>
<feature type="domain" description="HTH araC/xylS-type" evidence="4">
    <location>
        <begin position="121"/>
        <end position="219"/>
    </location>
</feature>
<evidence type="ECO:0000256" key="1">
    <source>
        <dbReference type="ARBA" id="ARBA00023015"/>
    </source>
</evidence>
<keyword evidence="3" id="KW-0804">Transcription</keyword>
<dbReference type="PROSITE" id="PS01124">
    <property type="entry name" value="HTH_ARAC_FAMILY_2"/>
    <property type="match status" value="1"/>
</dbReference>
<gene>
    <name evidence="5" type="ORF">AB0301_14690</name>
</gene>
<dbReference type="InterPro" id="IPR009057">
    <property type="entry name" value="Homeodomain-like_sf"/>
</dbReference>
<proteinExistence type="predicted"/>
<evidence type="ECO:0000256" key="3">
    <source>
        <dbReference type="ARBA" id="ARBA00023163"/>
    </source>
</evidence>
<dbReference type="Proteomes" id="UP001553715">
    <property type="component" value="Unassembled WGS sequence"/>
</dbReference>
<evidence type="ECO:0000256" key="2">
    <source>
        <dbReference type="ARBA" id="ARBA00023125"/>
    </source>
</evidence>
<dbReference type="InterPro" id="IPR018060">
    <property type="entry name" value="HTH_AraC"/>
</dbReference>
<sequence length="239" mass="27529">MWAVYADDEFWRSQMSWFFPDRSRVRAGVHPHDWAGRPLLIEPGVRALRQIEPLWRQMSILCDETHPPEVVATRTIELLARWVGMVLPTFLSVENGQHDTQPPWRPIDGRLTDPAAIGHIGDAIRMLRDRMAEPWTVGTLAREVSLSRTHLTRMFLLYAGAPPMRFLTEIRLTEFTRLIEETDMSVARAANAAGWDDPRVASNWFQRRLGVTPTQYRLAPHPFLEERVARRTGEDEPTG</sequence>
<keyword evidence="6" id="KW-1185">Reference proteome</keyword>
<dbReference type="EMBL" id="JBFBMH010000027">
    <property type="protein sequence ID" value="MEW1976305.1"/>
    <property type="molecule type" value="Genomic_DNA"/>
</dbReference>